<evidence type="ECO:0000256" key="1">
    <source>
        <dbReference type="SAM" id="MobiDB-lite"/>
    </source>
</evidence>
<keyword evidence="3" id="KW-1185">Reference proteome</keyword>
<dbReference type="InterPro" id="IPR052789">
    <property type="entry name" value="SSUH2_homolog"/>
</dbReference>
<evidence type="ECO:0000313" key="3">
    <source>
        <dbReference type="Proteomes" id="UP001557470"/>
    </source>
</evidence>
<gene>
    <name evidence="2" type="ORF">UPYG_G00163790</name>
</gene>
<reference evidence="2 3" key="1">
    <citation type="submission" date="2024-06" db="EMBL/GenBank/DDBJ databases">
        <authorList>
            <person name="Pan Q."/>
            <person name="Wen M."/>
            <person name="Jouanno E."/>
            <person name="Zahm M."/>
            <person name="Klopp C."/>
            <person name="Cabau C."/>
            <person name="Louis A."/>
            <person name="Berthelot C."/>
            <person name="Parey E."/>
            <person name="Roest Crollius H."/>
            <person name="Montfort J."/>
            <person name="Robinson-Rechavi M."/>
            <person name="Bouchez O."/>
            <person name="Lampietro C."/>
            <person name="Lopez Roques C."/>
            <person name="Donnadieu C."/>
            <person name="Postlethwait J."/>
            <person name="Bobe J."/>
            <person name="Verreycken H."/>
            <person name="Guiguen Y."/>
        </authorList>
    </citation>
    <scope>NUCLEOTIDE SEQUENCE [LARGE SCALE GENOMIC DNA]</scope>
    <source>
        <strain evidence="2">Up_M1</strain>
        <tissue evidence="2">Testis</tissue>
    </source>
</reference>
<organism evidence="2 3">
    <name type="scientific">Umbra pygmaea</name>
    <name type="common">Eastern mudminnow</name>
    <dbReference type="NCBI Taxonomy" id="75934"/>
    <lineage>
        <taxon>Eukaryota</taxon>
        <taxon>Metazoa</taxon>
        <taxon>Chordata</taxon>
        <taxon>Craniata</taxon>
        <taxon>Vertebrata</taxon>
        <taxon>Euteleostomi</taxon>
        <taxon>Actinopterygii</taxon>
        <taxon>Neopterygii</taxon>
        <taxon>Teleostei</taxon>
        <taxon>Protacanthopterygii</taxon>
        <taxon>Esociformes</taxon>
        <taxon>Umbridae</taxon>
        <taxon>Umbra</taxon>
    </lineage>
</organism>
<dbReference type="PANTHER" id="PTHR48465:SF1">
    <property type="entry name" value="PROTEIN SSUH2 HOMOLOG"/>
    <property type="match status" value="1"/>
</dbReference>
<dbReference type="AlphaFoldDB" id="A0ABD0X866"/>
<accession>A0ABD0X866</accession>
<proteinExistence type="predicted"/>
<comment type="caution">
    <text evidence="2">The sequence shown here is derived from an EMBL/GenBank/DDBJ whole genome shotgun (WGS) entry which is preliminary data.</text>
</comment>
<name>A0ABD0X866_UMBPY</name>
<feature type="region of interest" description="Disordered" evidence="1">
    <location>
        <begin position="63"/>
        <end position="85"/>
    </location>
</feature>
<sequence>MYQPHELQALYPQPVPAPGPMSMPANMYGNAPGYQPVGALYAPPVSAPGPMAVPANMFDNIPGYEGTGGFHPPPVPSQPTPAPPQVEQDWNISPLTEEEARKHFKEWVSGHCCYGSAPADESVISDMQSFNTYRYTLETYTESRSTDPASKPYEGEVLDFYTQPAPRPWEIPVTTPKLFENHEENIKVPFTSSKKPCHVCSEKGSIQCADCKGLGKKECTSCKGSGRNAENAPCTSCNQTGQVNCSACHAKGTKVCGTCNGKKQLLTYINLKVEWKNNVDKFSGENKSGLAVEHLDEVEGKMIFKNAQFMLYPLMGFPDVTISQASERLLKEHQTKYSQNSRILQQQHKIEVVPITKVTYTWKAGTHHFFVFGIKNQVKDFDYPETCCCCSIM</sequence>
<feature type="compositionally biased region" description="Pro residues" evidence="1">
    <location>
        <begin position="71"/>
        <end position="84"/>
    </location>
</feature>
<evidence type="ECO:0008006" key="4">
    <source>
        <dbReference type="Google" id="ProtNLM"/>
    </source>
</evidence>
<dbReference type="Proteomes" id="UP001557470">
    <property type="component" value="Unassembled WGS sequence"/>
</dbReference>
<protein>
    <recommendedName>
        <fullName evidence="4">Protein SSUH2 homolog</fullName>
    </recommendedName>
</protein>
<dbReference type="PANTHER" id="PTHR48465">
    <property type="entry name" value="PROTEIN SSUH2 HOMOLOG"/>
    <property type="match status" value="1"/>
</dbReference>
<dbReference type="EMBL" id="JAGEUA010000005">
    <property type="protein sequence ID" value="KAL0977957.1"/>
    <property type="molecule type" value="Genomic_DNA"/>
</dbReference>
<evidence type="ECO:0000313" key="2">
    <source>
        <dbReference type="EMBL" id="KAL0977957.1"/>
    </source>
</evidence>